<dbReference type="EMBL" id="CP000817">
    <property type="protein sequence ID" value="ACA39886.1"/>
    <property type="molecule type" value="Genomic_DNA"/>
</dbReference>
<dbReference type="KEGG" id="lsp:Bsph_2327"/>
<reference evidence="8 9" key="1">
    <citation type="journal article" date="2008" name="J. Bacteriol.">
        <title>Complete genome sequence of the mosquitocidal bacterium Bacillus sphaericus C3-41 and comparison with those of closely related Bacillus species.</title>
        <authorList>
            <person name="Hu X."/>
            <person name="Fan W."/>
            <person name="Han B."/>
            <person name="Liu H."/>
            <person name="Zheng D."/>
            <person name="Li Q."/>
            <person name="Dong W."/>
            <person name="Yan J."/>
            <person name="Gao M."/>
            <person name="Berry C."/>
            <person name="Yuan Z."/>
        </authorList>
    </citation>
    <scope>NUCLEOTIDE SEQUENCE [LARGE SCALE GENOMIC DNA]</scope>
    <source>
        <strain evidence="8 9">C3-41</strain>
    </source>
</reference>
<keyword evidence="3" id="KW-0813">Transport</keyword>
<evidence type="ECO:0000313" key="8">
    <source>
        <dbReference type="EMBL" id="ACA39886.1"/>
    </source>
</evidence>
<protein>
    <submittedName>
        <fullName evidence="8">Uncharacterized protein</fullName>
    </submittedName>
</protein>
<evidence type="ECO:0000256" key="1">
    <source>
        <dbReference type="ARBA" id="ARBA00004651"/>
    </source>
</evidence>
<dbReference type="Proteomes" id="UP000002164">
    <property type="component" value="Chromosome"/>
</dbReference>
<dbReference type="Pfam" id="PF01032">
    <property type="entry name" value="FecCD"/>
    <property type="match status" value="1"/>
</dbReference>
<comment type="subcellular location">
    <subcellularLocation>
        <location evidence="1">Cell membrane</location>
        <topology evidence="1">Multi-pass membrane protein</topology>
    </subcellularLocation>
</comment>
<dbReference type="GO" id="GO:0022857">
    <property type="term" value="F:transmembrane transporter activity"/>
    <property type="evidence" value="ECO:0007669"/>
    <property type="project" value="InterPro"/>
</dbReference>
<keyword evidence="4" id="KW-1003">Cell membrane</keyword>
<gene>
    <name evidence="8" type="ordered locus">Bsph_2327</name>
</gene>
<keyword evidence="7" id="KW-0472">Membrane</keyword>
<evidence type="ECO:0000256" key="2">
    <source>
        <dbReference type="ARBA" id="ARBA00007935"/>
    </source>
</evidence>
<dbReference type="GO" id="GO:0005886">
    <property type="term" value="C:plasma membrane"/>
    <property type="evidence" value="ECO:0007669"/>
    <property type="project" value="UniProtKB-SubCell"/>
</dbReference>
<dbReference type="EnsemblBacteria" id="ACA39886">
    <property type="protein sequence ID" value="ACA39886"/>
    <property type="gene ID" value="Bsph_2327"/>
</dbReference>
<sequence>MLVLAAAGMALALAGAVLQGVTRNDLADPGLLVLMREQVSGLQSFTYL</sequence>
<keyword evidence="5" id="KW-0812">Transmembrane</keyword>
<organism evidence="8 9">
    <name type="scientific">Lysinibacillus sphaericus (strain C3-41)</name>
    <dbReference type="NCBI Taxonomy" id="444177"/>
    <lineage>
        <taxon>Bacteria</taxon>
        <taxon>Bacillati</taxon>
        <taxon>Bacillota</taxon>
        <taxon>Bacilli</taxon>
        <taxon>Bacillales</taxon>
        <taxon>Bacillaceae</taxon>
        <taxon>Lysinibacillus</taxon>
    </lineage>
</organism>
<dbReference type="Gene3D" id="1.10.3470.10">
    <property type="entry name" value="ABC transporter involved in vitamin B12 uptake, BtuC"/>
    <property type="match status" value="1"/>
</dbReference>
<evidence type="ECO:0000256" key="4">
    <source>
        <dbReference type="ARBA" id="ARBA00022475"/>
    </source>
</evidence>
<evidence type="ECO:0000313" key="9">
    <source>
        <dbReference type="Proteomes" id="UP000002164"/>
    </source>
</evidence>
<evidence type="ECO:0000256" key="3">
    <source>
        <dbReference type="ARBA" id="ARBA00022448"/>
    </source>
</evidence>
<dbReference type="SUPFAM" id="SSF81345">
    <property type="entry name" value="ABC transporter involved in vitamin B12 uptake, BtuC"/>
    <property type="match status" value="1"/>
</dbReference>
<dbReference type="InterPro" id="IPR037294">
    <property type="entry name" value="ABC_BtuC-like"/>
</dbReference>
<dbReference type="AlphaFoldDB" id="B1HW38"/>
<comment type="similarity">
    <text evidence="2">Belongs to the binding-protein-dependent transport system permease family. FecCD subfamily.</text>
</comment>
<dbReference type="HOGENOM" id="CLU_3154529_0_0_9"/>
<name>B1HW38_LYSSC</name>
<keyword evidence="6" id="KW-1133">Transmembrane helix</keyword>
<evidence type="ECO:0000256" key="6">
    <source>
        <dbReference type="ARBA" id="ARBA00022989"/>
    </source>
</evidence>
<accession>B1HW38</accession>
<evidence type="ECO:0000256" key="5">
    <source>
        <dbReference type="ARBA" id="ARBA00022692"/>
    </source>
</evidence>
<proteinExistence type="inferred from homology"/>
<dbReference type="InterPro" id="IPR000522">
    <property type="entry name" value="ABC_transptr_permease_BtuC"/>
</dbReference>
<evidence type="ECO:0000256" key="7">
    <source>
        <dbReference type="ARBA" id="ARBA00023136"/>
    </source>
</evidence>